<evidence type="ECO:0000313" key="2">
    <source>
        <dbReference type="EMBL" id="GAU10007.1"/>
    </source>
</evidence>
<dbReference type="Proteomes" id="UP000242715">
    <property type="component" value="Unassembled WGS sequence"/>
</dbReference>
<dbReference type="EMBL" id="BCLP01035228">
    <property type="protein sequence ID" value="GAU10007.1"/>
    <property type="molecule type" value="Genomic_DNA"/>
</dbReference>
<dbReference type="Pfam" id="PF13966">
    <property type="entry name" value="zf-RVT"/>
    <property type="match status" value="1"/>
</dbReference>
<evidence type="ECO:0000313" key="3">
    <source>
        <dbReference type="Proteomes" id="UP000242715"/>
    </source>
</evidence>
<keyword evidence="3" id="KW-1185">Reference proteome</keyword>
<gene>
    <name evidence="2" type="ORF">TSUD_120060</name>
</gene>
<accession>A0A1B5Z7B6</accession>
<name>A0A1B5Z7B6_TRISU</name>
<dbReference type="OrthoDB" id="696485at2759"/>
<reference evidence="3" key="1">
    <citation type="journal article" date="2017" name="Front. Plant Sci.">
        <title>Climate Clever Clovers: New Paradigm to Reduce the Environmental Footprint of Ruminants by Breeding Low Methanogenic Forages Utilizing Haplotype Variation.</title>
        <authorList>
            <person name="Kaur P."/>
            <person name="Appels R."/>
            <person name="Bayer P.E."/>
            <person name="Keeble-Gagnere G."/>
            <person name="Wang J."/>
            <person name="Hirakawa H."/>
            <person name="Shirasawa K."/>
            <person name="Vercoe P."/>
            <person name="Stefanova K."/>
            <person name="Durmic Z."/>
            <person name="Nichols P."/>
            <person name="Revell C."/>
            <person name="Isobe S.N."/>
            <person name="Edwards D."/>
            <person name="Erskine W."/>
        </authorList>
    </citation>
    <scope>NUCLEOTIDE SEQUENCE [LARGE SCALE GENOMIC DNA]</scope>
    <source>
        <strain evidence="3">cv. Daliak</strain>
    </source>
</reference>
<dbReference type="PANTHER" id="PTHR36617">
    <property type="entry name" value="PROTEIN, PUTATIVE-RELATED"/>
    <property type="match status" value="1"/>
</dbReference>
<comment type="caution">
    <text evidence="2">The sequence shown here is derived from an EMBL/GenBank/DDBJ whole genome shotgun (WGS) entry which is preliminary data.</text>
</comment>
<dbReference type="InterPro" id="IPR026960">
    <property type="entry name" value="RVT-Znf"/>
</dbReference>
<protein>
    <recommendedName>
        <fullName evidence="1">Reverse transcriptase zinc-binding domain-containing protein</fullName>
    </recommendedName>
</protein>
<evidence type="ECO:0000259" key="1">
    <source>
        <dbReference type="Pfam" id="PF13966"/>
    </source>
</evidence>
<sequence>MYSLFQYVYSILSPLSTYTVFKSLQSQIGVDVLALKIQFGNVKAGLRLPFPQIEGSKCLRFVEAVNGSGTMCRRRKAAVVSEKKRLILEQAQRSNNRGGGCRKHAEHSGSAESVSYVPAGVGRSSEGIQLEVILPDAGPAMPQSELGVSFDEMVRKMARRCVVINDNGTEASVGDARNWNGEDLWQFNWRRRLFVWENTLLEDLLAVLIQVILLVEEDQWIWRPEDGGKFSVKSTYVLVSNLIVTGGGTVSREEASAFKAKWECPAPSKVSAFLWRLLHDRIRLELYKRRVIQAEGNQECAFCRNCTETAVHIVVL</sequence>
<dbReference type="AlphaFoldDB" id="A0A1B5Z7B6"/>
<feature type="domain" description="Reverse transcriptase zinc-binding" evidence="1">
    <location>
        <begin position="230"/>
        <end position="315"/>
    </location>
</feature>
<proteinExistence type="predicted"/>
<organism evidence="2 3">
    <name type="scientific">Trifolium subterraneum</name>
    <name type="common">Subterranean clover</name>
    <dbReference type="NCBI Taxonomy" id="3900"/>
    <lineage>
        <taxon>Eukaryota</taxon>
        <taxon>Viridiplantae</taxon>
        <taxon>Streptophyta</taxon>
        <taxon>Embryophyta</taxon>
        <taxon>Tracheophyta</taxon>
        <taxon>Spermatophyta</taxon>
        <taxon>Magnoliopsida</taxon>
        <taxon>eudicotyledons</taxon>
        <taxon>Gunneridae</taxon>
        <taxon>Pentapetalae</taxon>
        <taxon>rosids</taxon>
        <taxon>fabids</taxon>
        <taxon>Fabales</taxon>
        <taxon>Fabaceae</taxon>
        <taxon>Papilionoideae</taxon>
        <taxon>50 kb inversion clade</taxon>
        <taxon>NPAAA clade</taxon>
        <taxon>Hologalegina</taxon>
        <taxon>IRL clade</taxon>
        <taxon>Trifolieae</taxon>
        <taxon>Trifolium</taxon>
    </lineage>
</organism>
<dbReference type="PANTHER" id="PTHR36617:SF15">
    <property type="entry name" value="REVERSE TRANSCRIPTASE ZINC-BINDING DOMAIN-CONTAINING PROTEIN"/>
    <property type="match status" value="1"/>
</dbReference>